<comment type="caution">
    <text evidence="2">The sequence shown here is derived from an EMBL/GenBank/DDBJ whole genome shotgun (WGS) entry which is preliminary data.</text>
</comment>
<dbReference type="Proteomes" id="UP001603857">
    <property type="component" value="Unassembled WGS sequence"/>
</dbReference>
<dbReference type="PANTHER" id="PTHR47076:SF9">
    <property type="entry name" value="NHL DOMAIN PROTEIN"/>
    <property type="match status" value="1"/>
</dbReference>
<name>A0ABD1MYG7_9FABA</name>
<evidence type="ECO:0000313" key="2">
    <source>
        <dbReference type="EMBL" id="KAL2340875.1"/>
    </source>
</evidence>
<accession>A0ABD1MYG7</accession>
<evidence type="ECO:0000313" key="3">
    <source>
        <dbReference type="Proteomes" id="UP001603857"/>
    </source>
</evidence>
<evidence type="ECO:0000256" key="1">
    <source>
        <dbReference type="SAM" id="MobiDB-lite"/>
    </source>
</evidence>
<dbReference type="AlphaFoldDB" id="A0ABD1MYG7"/>
<protein>
    <submittedName>
        <fullName evidence="2">Uncharacterized protein</fullName>
    </submittedName>
</protein>
<gene>
    <name evidence="2" type="ORF">Fmac_008815</name>
</gene>
<reference evidence="2 3" key="1">
    <citation type="submission" date="2024-08" db="EMBL/GenBank/DDBJ databases">
        <title>Insights into the chromosomal genome structure of Flemingia macrophylla.</title>
        <authorList>
            <person name="Ding Y."/>
            <person name="Zhao Y."/>
            <person name="Bi W."/>
            <person name="Wu M."/>
            <person name="Zhao G."/>
            <person name="Gong Y."/>
            <person name="Li W."/>
            <person name="Zhang P."/>
        </authorList>
    </citation>
    <scope>NUCLEOTIDE SEQUENCE [LARGE SCALE GENOMIC DNA]</scope>
    <source>
        <strain evidence="2">DYQJB</strain>
        <tissue evidence="2">Leaf</tissue>
    </source>
</reference>
<dbReference type="PANTHER" id="PTHR47076">
    <property type="entry name" value="NHL DOMAIN PROTEIN"/>
    <property type="match status" value="1"/>
</dbReference>
<sequence>MSNSEHTEADSTGSGEDRSSSLLSNTRCTFCFPCCFGSPRFAWWERVRATPSWSDSNSQLPQPPTGERWWSPGVSALMKLREWSELAAGPRWKTFIRRFNRTRSGGSRHAPGKYHYDPLSYALNFDEGDFENDDGFTPLRNFSTRYAAPKSVSPDSNQHVAVLA</sequence>
<dbReference type="EMBL" id="JBGMDY010000003">
    <property type="protein sequence ID" value="KAL2340875.1"/>
    <property type="molecule type" value="Genomic_DNA"/>
</dbReference>
<proteinExistence type="predicted"/>
<keyword evidence="3" id="KW-1185">Reference proteome</keyword>
<feature type="region of interest" description="Disordered" evidence="1">
    <location>
        <begin position="1"/>
        <end position="22"/>
    </location>
</feature>
<organism evidence="2 3">
    <name type="scientific">Flemingia macrophylla</name>
    <dbReference type="NCBI Taxonomy" id="520843"/>
    <lineage>
        <taxon>Eukaryota</taxon>
        <taxon>Viridiplantae</taxon>
        <taxon>Streptophyta</taxon>
        <taxon>Embryophyta</taxon>
        <taxon>Tracheophyta</taxon>
        <taxon>Spermatophyta</taxon>
        <taxon>Magnoliopsida</taxon>
        <taxon>eudicotyledons</taxon>
        <taxon>Gunneridae</taxon>
        <taxon>Pentapetalae</taxon>
        <taxon>rosids</taxon>
        <taxon>fabids</taxon>
        <taxon>Fabales</taxon>
        <taxon>Fabaceae</taxon>
        <taxon>Papilionoideae</taxon>
        <taxon>50 kb inversion clade</taxon>
        <taxon>NPAAA clade</taxon>
        <taxon>indigoferoid/millettioid clade</taxon>
        <taxon>Phaseoleae</taxon>
        <taxon>Flemingia</taxon>
    </lineage>
</organism>
<feature type="compositionally biased region" description="Basic and acidic residues" evidence="1">
    <location>
        <begin position="1"/>
        <end position="19"/>
    </location>
</feature>